<evidence type="ECO:0000256" key="2">
    <source>
        <dbReference type="SAM" id="MobiDB-lite"/>
    </source>
</evidence>
<evidence type="ECO:0000313" key="4">
    <source>
        <dbReference type="Proteomes" id="UP000326757"/>
    </source>
</evidence>
<comment type="similarity">
    <text evidence="1">Belongs to the ANP1/MMN9/VAN1 family.</text>
</comment>
<dbReference type="GO" id="GO:0000032">
    <property type="term" value="P:cell wall mannoprotein biosynthetic process"/>
    <property type="evidence" value="ECO:0007669"/>
    <property type="project" value="TreeGrafter"/>
</dbReference>
<dbReference type="GO" id="GO:0006487">
    <property type="term" value="P:protein N-linked glycosylation"/>
    <property type="evidence" value="ECO:0007669"/>
    <property type="project" value="TreeGrafter"/>
</dbReference>
<dbReference type="Gene3D" id="3.90.550.10">
    <property type="entry name" value="Spore Coat Polysaccharide Biosynthesis Protein SpsA, Chain A"/>
    <property type="match status" value="1"/>
</dbReference>
<dbReference type="InterPro" id="IPR052086">
    <property type="entry name" value="Mannan_Polymerase_Subunit"/>
</dbReference>
<dbReference type="PANTHER" id="PTHR43083">
    <property type="entry name" value="MANNAN POLYMERASE II"/>
    <property type="match status" value="1"/>
</dbReference>
<accession>A0A5N6KCE5</accession>
<dbReference type="Proteomes" id="UP000326757">
    <property type="component" value="Unassembled WGS sequence"/>
</dbReference>
<protein>
    <submittedName>
        <fullName evidence="3">Uncharacterized protein</fullName>
    </submittedName>
</protein>
<evidence type="ECO:0000313" key="3">
    <source>
        <dbReference type="EMBL" id="KAB8301110.1"/>
    </source>
</evidence>
<sequence length="125" mass="14005">MASKLDKDTVIVEGKYQNPDNLRPDANDSSGYKEFDTGRTYMALMGNWRENKDEEVKLDGIGGVNIIVKADVHRSGINFPAYAFENQAETEGFAKMAKRAGYEVIGLPNYVVWHMDTEEKPGNNV</sequence>
<dbReference type="PANTHER" id="PTHR43083:SF4">
    <property type="entry name" value="N-GLYCOSYL-TRANSFERASE (AFU_ORTHOLOGUE AFUA_4G06870)"/>
    <property type="match status" value="1"/>
</dbReference>
<evidence type="ECO:0000256" key="1">
    <source>
        <dbReference type="ARBA" id="ARBA00037964"/>
    </source>
</evidence>
<feature type="compositionally biased region" description="Basic and acidic residues" evidence="2">
    <location>
        <begin position="22"/>
        <end position="31"/>
    </location>
</feature>
<reference evidence="3 4" key="1">
    <citation type="submission" date="2019-06" db="EMBL/GenBank/DDBJ databases">
        <title>Genome Sequence of the Brown Rot Fungal Pathogen Monilinia laxa.</title>
        <authorList>
            <person name="De Miccolis Angelini R.M."/>
            <person name="Landi L."/>
            <person name="Abate D."/>
            <person name="Pollastro S."/>
            <person name="Romanazzi G."/>
            <person name="Faretra F."/>
        </authorList>
    </citation>
    <scope>NUCLEOTIDE SEQUENCE [LARGE SCALE GENOMIC DNA]</scope>
    <source>
        <strain evidence="3 4">Mlax316</strain>
    </source>
</reference>
<dbReference type="GO" id="GO:0000009">
    <property type="term" value="F:alpha-1,6-mannosyltransferase activity"/>
    <property type="evidence" value="ECO:0007669"/>
    <property type="project" value="TreeGrafter"/>
</dbReference>
<keyword evidence="4" id="KW-1185">Reference proteome</keyword>
<dbReference type="GO" id="GO:0000136">
    <property type="term" value="C:mannan polymerase complex"/>
    <property type="evidence" value="ECO:0007669"/>
    <property type="project" value="TreeGrafter"/>
</dbReference>
<dbReference type="Pfam" id="PF03452">
    <property type="entry name" value="Anp1"/>
    <property type="match status" value="1"/>
</dbReference>
<feature type="region of interest" description="Disordered" evidence="2">
    <location>
        <begin position="1"/>
        <end position="31"/>
    </location>
</feature>
<dbReference type="AlphaFoldDB" id="A0A5N6KCE5"/>
<dbReference type="OrthoDB" id="204164at2759"/>
<name>A0A5N6KCE5_MONLA</name>
<dbReference type="EMBL" id="VIGI01000004">
    <property type="protein sequence ID" value="KAB8301110.1"/>
    <property type="molecule type" value="Genomic_DNA"/>
</dbReference>
<comment type="caution">
    <text evidence="3">The sequence shown here is derived from an EMBL/GenBank/DDBJ whole genome shotgun (WGS) entry which is preliminary data.</text>
</comment>
<proteinExistence type="inferred from homology"/>
<organism evidence="3 4">
    <name type="scientific">Monilinia laxa</name>
    <name type="common">Brown rot fungus</name>
    <name type="synonym">Sclerotinia laxa</name>
    <dbReference type="NCBI Taxonomy" id="61186"/>
    <lineage>
        <taxon>Eukaryota</taxon>
        <taxon>Fungi</taxon>
        <taxon>Dikarya</taxon>
        <taxon>Ascomycota</taxon>
        <taxon>Pezizomycotina</taxon>
        <taxon>Leotiomycetes</taxon>
        <taxon>Helotiales</taxon>
        <taxon>Sclerotiniaceae</taxon>
        <taxon>Monilinia</taxon>
    </lineage>
</organism>
<gene>
    <name evidence="3" type="ORF">EYC80_003015</name>
</gene>
<dbReference type="InterPro" id="IPR029044">
    <property type="entry name" value="Nucleotide-diphossugar_trans"/>
</dbReference>
<feature type="compositionally biased region" description="Basic and acidic residues" evidence="2">
    <location>
        <begin position="1"/>
        <end position="10"/>
    </location>
</feature>